<feature type="transmembrane region" description="Helical" evidence="6">
    <location>
        <begin position="83"/>
        <end position="103"/>
    </location>
</feature>
<feature type="compositionally biased region" description="Pro residues" evidence="5">
    <location>
        <begin position="111"/>
        <end position="125"/>
    </location>
</feature>
<evidence type="ECO:0000256" key="2">
    <source>
        <dbReference type="ARBA" id="ARBA00022692"/>
    </source>
</evidence>
<dbReference type="RefSeq" id="WP_195894032.1">
    <property type="nucleotide sequence ID" value="NZ_JADOGI010000008.1"/>
</dbReference>
<feature type="domain" description="DUF202" evidence="7">
    <location>
        <begin position="14"/>
        <end position="72"/>
    </location>
</feature>
<dbReference type="InterPro" id="IPR003807">
    <property type="entry name" value="DUF202"/>
</dbReference>
<evidence type="ECO:0000256" key="3">
    <source>
        <dbReference type="ARBA" id="ARBA00022989"/>
    </source>
</evidence>
<keyword evidence="3 6" id="KW-1133">Transmembrane helix</keyword>
<protein>
    <submittedName>
        <fullName evidence="8">DUF202 domain-containing protein</fullName>
    </submittedName>
</protein>
<feature type="transmembrane region" description="Helical" evidence="6">
    <location>
        <begin position="43"/>
        <end position="62"/>
    </location>
</feature>
<evidence type="ECO:0000256" key="6">
    <source>
        <dbReference type="SAM" id="Phobius"/>
    </source>
</evidence>
<keyword evidence="9" id="KW-1185">Reference proteome</keyword>
<organism evidence="8 9">
    <name type="scientific">Nonomuraea cypriaca</name>
    <dbReference type="NCBI Taxonomy" id="1187855"/>
    <lineage>
        <taxon>Bacteria</taxon>
        <taxon>Bacillati</taxon>
        <taxon>Actinomycetota</taxon>
        <taxon>Actinomycetes</taxon>
        <taxon>Streptosporangiales</taxon>
        <taxon>Streptosporangiaceae</taxon>
        <taxon>Nonomuraea</taxon>
    </lineage>
</organism>
<comment type="subcellular location">
    <subcellularLocation>
        <location evidence="1">Endomembrane system</location>
        <topology evidence="1">Multi-pass membrane protein</topology>
    </subcellularLocation>
</comment>
<evidence type="ECO:0000256" key="5">
    <source>
        <dbReference type="SAM" id="MobiDB-lite"/>
    </source>
</evidence>
<dbReference type="EMBL" id="JADOGI010000008">
    <property type="protein sequence ID" value="MBF8185051.1"/>
    <property type="molecule type" value="Genomic_DNA"/>
</dbReference>
<proteinExistence type="predicted"/>
<keyword evidence="2 6" id="KW-0812">Transmembrane</keyword>
<reference evidence="8" key="1">
    <citation type="submission" date="2020-11" db="EMBL/GenBank/DDBJ databases">
        <title>Whole-genome analyses of Nonomuraea sp. K274.</title>
        <authorList>
            <person name="Veyisoglu A."/>
        </authorList>
    </citation>
    <scope>NUCLEOTIDE SEQUENCE</scope>
    <source>
        <strain evidence="8">K274</strain>
    </source>
</reference>
<evidence type="ECO:0000313" key="9">
    <source>
        <dbReference type="Proteomes" id="UP000605361"/>
    </source>
</evidence>
<sequence length="125" mass="13196">MAHRDGPLPEPEWDPGLARERTELAWTRTTVSLIALGAAVVKAHPMAGVSILAMGVACWIAGRRPSGPPGRSYERRRRRPLRAIAVTLTLVSLAALATTLLTAGSRAAPTGPLPTLPQPVGPTPR</sequence>
<dbReference type="Pfam" id="PF02656">
    <property type="entry name" value="DUF202"/>
    <property type="match status" value="1"/>
</dbReference>
<evidence type="ECO:0000259" key="7">
    <source>
        <dbReference type="Pfam" id="PF02656"/>
    </source>
</evidence>
<accession>A0A931A2J4</accession>
<comment type="caution">
    <text evidence="8">The sequence shown here is derived from an EMBL/GenBank/DDBJ whole genome shotgun (WGS) entry which is preliminary data.</text>
</comment>
<name>A0A931A2J4_9ACTN</name>
<feature type="region of interest" description="Disordered" evidence="5">
    <location>
        <begin position="104"/>
        <end position="125"/>
    </location>
</feature>
<dbReference type="GO" id="GO:0012505">
    <property type="term" value="C:endomembrane system"/>
    <property type="evidence" value="ECO:0007669"/>
    <property type="project" value="UniProtKB-SubCell"/>
</dbReference>
<keyword evidence="4 6" id="KW-0472">Membrane</keyword>
<gene>
    <name evidence="8" type="ORF">ITP53_04720</name>
</gene>
<dbReference type="AlphaFoldDB" id="A0A931A2J4"/>
<dbReference type="Proteomes" id="UP000605361">
    <property type="component" value="Unassembled WGS sequence"/>
</dbReference>
<evidence type="ECO:0000256" key="1">
    <source>
        <dbReference type="ARBA" id="ARBA00004127"/>
    </source>
</evidence>
<evidence type="ECO:0000256" key="4">
    <source>
        <dbReference type="ARBA" id="ARBA00023136"/>
    </source>
</evidence>
<evidence type="ECO:0000313" key="8">
    <source>
        <dbReference type="EMBL" id="MBF8185051.1"/>
    </source>
</evidence>